<evidence type="ECO:0000256" key="2">
    <source>
        <dbReference type="ARBA" id="ARBA00022679"/>
    </source>
</evidence>
<reference evidence="6" key="1">
    <citation type="submission" date="2013-05" db="EMBL/GenBank/DDBJ databases">
        <authorList>
            <person name="Yim A.K.Y."/>
            <person name="Chan T.F."/>
            <person name="Ji K.M."/>
            <person name="Liu X.Y."/>
            <person name="Zhou J.W."/>
            <person name="Li R.Q."/>
            <person name="Yang K.Y."/>
            <person name="Li J."/>
            <person name="Li M."/>
            <person name="Law P.T.W."/>
            <person name="Wu Y.L."/>
            <person name="Cai Z.L."/>
            <person name="Qin H."/>
            <person name="Bao Y."/>
            <person name="Leung R.K.K."/>
            <person name="Ng P.K.S."/>
            <person name="Zou J."/>
            <person name="Zhong X.J."/>
            <person name="Ran P.X."/>
            <person name="Zhong N.S."/>
            <person name="Liu Z.G."/>
            <person name="Tsui S.K.W."/>
        </authorList>
    </citation>
    <scope>NUCLEOTIDE SEQUENCE</scope>
    <source>
        <strain evidence="6">Derf</strain>
        <tissue evidence="6">Whole organism</tissue>
    </source>
</reference>
<protein>
    <submittedName>
        <fullName evidence="5">2-c-methyl-d-erythritol 4-phosphate cytidylyltransferase-like protein</fullName>
    </submittedName>
</protein>
<dbReference type="GO" id="GO:0005829">
    <property type="term" value="C:cytosol"/>
    <property type="evidence" value="ECO:0007669"/>
    <property type="project" value="TreeGrafter"/>
</dbReference>
<gene>
    <name evidence="6" type="ORF">DERF_001855</name>
    <name evidence="5" type="ORF">HUG17_6852</name>
</gene>
<dbReference type="Pfam" id="PF01128">
    <property type="entry name" value="IspD"/>
    <property type="match status" value="1"/>
</dbReference>
<feature type="region of interest" description="Disordered" evidence="4">
    <location>
        <begin position="39"/>
        <end position="62"/>
    </location>
</feature>
<proteinExistence type="inferred from homology"/>
<dbReference type="GO" id="GO:0035269">
    <property type="term" value="P:protein O-linked glycosylation via mannose"/>
    <property type="evidence" value="ECO:0007669"/>
    <property type="project" value="TreeGrafter"/>
</dbReference>
<name>A0A922IEJ2_DERFA</name>
<dbReference type="GO" id="GO:0008299">
    <property type="term" value="P:isoprenoid biosynthetic process"/>
    <property type="evidence" value="ECO:0007669"/>
    <property type="project" value="InterPro"/>
</dbReference>
<dbReference type="EMBL" id="ASGP02000001">
    <property type="protein sequence ID" value="KAH9527864.1"/>
    <property type="molecule type" value="Genomic_DNA"/>
</dbReference>
<dbReference type="PROSITE" id="PS01295">
    <property type="entry name" value="ISPD"/>
    <property type="match status" value="1"/>
</dbReference>
<dbReference type="OrthoDB" id="414267at2759"/>
<dbReference type="PANTHER" id="PTHR43015:SF1">
    <property type="entry name" value="D-RIBITOL-5-PHOSPHATE CYTIDYLYLTRANSFERASE"/>
    <property type="match status" value="1"/>
</dbReference>
<evidence type="ECO:0000256" key="3">
    <source>
        <dbReference type="ARBA" id="ARBA00022695"/>
    </source>
</evidence>
<comment type="caution">
    <text evidence="6">The sequence shown here is derived from an EMBL/GenBank/DDBJ whole genome shotgun (WGS) entry which is preliminary data.</text>
</comment>
<dbReference type="SUPFAM" id="SSF53448">
    <property type="entry name" value="Nucleotide-diphospho-sugar transferases"/>
    <property type="match status" value="1"/>
</dbReference>
<dbReference type="PANTHER" id="PTHR43015">
    <property type="entry name" value="D-RIBITOL-5-PHOSPHATE CYTIDYLYLTRANSFERASE"/>
    <property type="match status" value="1"/>
</dbReference>
<feature type="compositionally biased region" description="Polar residues" evidence="4">
    <location>
        <begin position="39"/>
        <end position="52"/>
    </location>
</feature>
<evidence type="ECO:0000256" key="1">
    <source>
        <dbReference type="ARBA" id="ARBA00009789"/>
    </source>
</evidence>
<evidence type="ECO:0000313" key="5">
    <source>
        <dbReference type="EMBL" id="KAH7636646.1"/>
    </source>
</evidence>
<dbReference type="EMBL" id="SDOV01000009">
    <property type="protein sequence ID" value="KAH7636646.1"/>
    <property type="molecule type" value="Genomic_DNA"/>
</dbReference>
<evidence type="ECO:0000256" key="4">
    <source>
        <dbReference type="SAM" id="MobiDB-lite"/>
    </source>
</evidence>
<reference evidence="5" key="2">
    <citation type="submission" date="2020-06" db="EMBL/GenBank/DDBJ databases">
        <authorList>
            <person name="Ji K."/>
            <person name="Li J."/>
        </authorList>
    </citation>
    <scope>NUCLEOTIDE SEQUENCE</scope>
    <source>
        <strain evidence="5">JKM2019</strain>
        <tissue evidence="5">Whole body</tissue>
    </source>
</reference>
<accession>A0A922IEJ2</accession>
<dbReference type="InterPro" id="IPR029044">
    <property type="entry name" value="Nucleotide-diphossugar_trans"/>
</dbReference>
<dbReference type="Proteomes" id="UP000828236">
    <property type="component" value="Unassembled WGS sequence"/>
</dbReference>
<evidence type="ECO:0000313" key="6">
    <source>
        <dbReference type="EMBL" id="KAH9527864.1"/>
    </source>
</evidence>
<dbReference type="InterPro" id="IPR034683">
    <property type="entry name" value="IspD/TarI"/>
</dbReference>
<keyword evidence="7" id="KW-1185">Reference proteome</keyword>
<dbReference type="Gene3D" id="3.90.550.10">
    <property type="entry name" value="Spore Coat Polysaccharide Biosynthesis Protein SpsA, Chain A"/>
    <property type="match status" value="1"/>
</dbReference>
<dbReference type="Proteomes" id="UP000790347">
    <property type="component" value="Unassembled WGS sequence"/>
</dbReference>
<evidence type="ECO:0000313" key="7">
    <source>
        <dbReference type="Proteomes" id="UP000790347"/>
    </source>
</evidence>
<dbReference type="GO" id="GO:0047349">
    <property type="term" value="F:D-ribitol-5-phosphate cytidylyltransferase activity"/>
    <property type="evidence" value="ECO:0007669"/>
    <property type="project" value="TreeGrafter"/>
</dbReference>
<dbReference type="InterPro" id="IPR018294">
    <property type="entry name" value="ISPD_synthase_CS"/>
</dbReference>
<keyword evidence="3 5" id="KW-0548">Nucleotidyltransferase</keyword>
<sequence>MASSSSLINVNSFKFMVIIPAAGSSERFCASNSSSMITNEASTKNRTRSQSLPPFFNKKSTSSSSTEKQYTVICNKPLIYHTVAAFLKLKWIDHILVMTAQNSMPQMQEILLSLAKQQQKRFNIVPGGSSRHRSIKFGLDFIEAKRIQPDFIIVHDGARPYLDEQVLHRLVSECYQHGVAGVFCPLTSTIIEPQKETFMLNRVLDRSRYVASETPQAFRYNLLVNAYQKCSTDDLDNNTECLDLVKRYCKFDAKLIPVEPSLYFKVTYRKDIYAADHILKEQRNILLHCDFDCEKPNVNYKFIKELKDDLISSFVNVKYFSDSVKLKNTLVAHSPGTVHVLLHYCENWSRVIEQNLAAYENLVYIVVNSDTDEHNLNDYASNRLLKWARSAKSKEIRNFYLIFAHLKDLDQESSRIRNIAVYLSKELPFEFSGQTFFI</sequence>
<dbReference type="AlphaFoldDB" id="A0A922IEJ2"/>
<reference evidence="6" key="4">
    <citation type="journal article" date="2022" name="Res Sq">
        <title>Comparative Genomics Reveals Insights into the Divergent Evolution of Astigmatic Mites and Household Pest Adaptations.</title>
        <authorList>
            <person name="Xiong Q."/>
            <person name="Wan A.T.-Y."/>
            <person name="Liu X.-Y."/>
            <person name="Fung C.S.-H."/>
            <person name="Xiao X."/>
            <person name="Malainual N."/>
            <person name="Hou J."/>
            <person name="Wang L."/>
            <person name="Wang M."/>
            <person name="Yang K."/>
            <person name="Cui Y."/>
            <person name="Leung E."/>
            <person name="Nong W."/>
            <person name="Shin S.-K."/>
            <person name="Au S."/>
            <person name="Jeong K.Y."/>
            <person name="Chew F.T."/>
            <person name="Hui J."/>
            <person name="Leung T.F."/>
            <person name="Tungtrongchitr A."/>
            <person name="Zhong N."/>
            <person name="Liu Z."/>
            <person name="Tsui S."/>
        </authorList>
    </citation>
    <scope>NUCLEOTIDE SEQUENCE</scope>
    <source>
        <strain evidence="6">Derf</strain>
        <tissue evidence="6">Whole organism</tissue>
    </source>
</reference>
<organism evidence="6 7">
    <name type="scientific">Dermatophagoides farinae</name>
    <name type="common">American house dust mite</name>
    <dbReference type="NCBI Taxonomy" id="6954"/>
    <lineage>
        <taxon>Eukaryota</taxon>
        <taxon>Metazoa</taxon>
        <taxon>Ecdysozoa</taxon>
        <taxon>Arthropoda</taxon>
        <taxon>Chelicerata</taxon>
        <taxon>Arachnida</taxon>
        <taxon>Acari</taxon>
        <taxon>Acariformes</taxon>
        <taxon>Sarcoptiformes</taxon>
        <taxon>Astigmata</taxon>
        <taxon>Psoroptidia</taxon>
        <taxon>Analgoidea</taxon>
        <taxon>Pyroglyphidae</taxon>
        <taxon>Dermatophagoidinae</taxon>
        <taxon>Dermatophagoides</taxon>
    </lineage>
</organism>
<reference evidence="5" key="3">
    <citation type="journal article" date="2021" name="World Allergy Organ. J.">
        <title>Chromosome-level assembly of Dermatophagoides farinae genome and transcriptome reveals two novel allergens Der f 37 and Der f 39.</title>
        <authorList>
            <person name="Chen J."/>
            <person name="Cai Z."/>
            <person name="Fan D."/>
            <person name="Hu J."/>
            <person name="Hou Y."/>
            <person name="He Y."/>
            <person name="Zhang Z."/>
            <person name="Zhao Z."/>
            <person name="Gao P."/>
            <person name="Hu W."/>
            <person name="Sun J."/>
            <person name="Li J."/>
            <person name="Ji K."/>
        </authorList>
    </citation>
    <scope>NUCLEOTIDE SEQUENCE</scope>
    <source>
        <strain evidence="5">JKM2019</strain>
    </source>
</reference>
<keyword evidence="2" id="KW-0808">Transferase</keyword>
<comment type="similarity">
    <text evidence="1">Belongs to the IspD/TarI cytidylyltransferase family. IspD subfamily.</text>
</comment>